<name>A0A6H9GMX0_MICAE</name>
<reference evidence="1 2" key="1">
    <citation type="submission" date="2019-02" db="EMBL/GenBank/DDBJ databases">
        <title>Draft genome sequence of Arthrospira platensis NIES-3787.</title>
        <authorList>
            <person name="Yamaguchi H."/>
            <person name="Suzuki S."/>
            <person name="Kawachi M."/>
        </authorList>
    </citation>
    <scope>NUCLEOTIDE SEQUENCE [LARGE SCALE GENOMIC DNA]</scope>
    <source>
        <strain evidence="1 2">NIES-3787</strain>
    </source>
</reference>
<sequence length="37" mass="4295">MTIQDTTQNQFMWTKFIEPEKTELGVKKGESESVVPH</sequence>
<comment type="caution">
    <text evidence="1">The sequence shown here is derived from an EMBL/GenBank/DDBJ whole genome shotgun (WGS) entry which is preliminary data.</text>
</comment>
<gene>
    <name evidence="1" type="ORF">NIES3787_41640</name>
</gene>
<proteinExistence type="predicted"/>
<dbReference type="Proteomes" id="UP000438874">
    <property type="component" value="Unassembled WGS sequence"/>
</dbReference>
<organism evidence="1 2">
    <name type="scientific">Microcystis aeruginosa NIES-3787</name>
    <dbReference type="NCBI Taxonomy" id="2517782"/>
    <lineage>
        <taxon>Bacteria</taxon>
        <taxon>Bacillati</taxon>
        <taxon>Cyanobacteriota</taxon>
        <taxon>Cyanophyceae</taxon>
        <taxon>Oscillatoriophycideae</taxon>
        <taxon>Chroococcales</taxon>
        <taxon>Microcystaceae</taxon>
        <taxon>Microcystis</taxon>
    </lineage>
</organism>
<evidence type="ECO:0000313" key="2">
    <source>
        <dbReference type="Proteomes" id="UP000438874"/>
    </source>
</evidence>
<protein>
    <submittedName>
        <fullName evidence="1">Uncharacterized protein</fullName>
    </submittedName>
</protein>
<accession>A0A6H9GMX0</accession>
<evidence type="ECO:0000313" key="1">
    <source>
        <dbReference type="EMBL" id="GCL48445.1"/>
    </source>
</evidence>
<dbReference type="AlphaFoldDB" id="A0A6H9GMX0"/>
<dbReference type="EMBL" id="BJCH01000169">
    <property type="protein sequence ID" value="GCL48445.1"/>
    <property type="molecule type" value="Genomic_DNA"/>
</dbReference>